<name>A0ABQ1YXX9_9BACL</name>
<comment type="caution">
    <text evidence="1">The sequence shown here is derived from an EMBL/GenBank/DDBJ whole genome shotgun (WGS) entry which is preliminary data.</text>
</comment>
<dbReference type="InterPro" id="IPR012674">
    <property type="entry name" value="Calycin"/>
</dbReference>
<dbReference type="SUPFAM" id="SSF50814">
    <property type="entry name" value="Lipocalins"/>
    <property type="match status" value="1"/>
</dbReference>
<dbReference type="RefSeq" id="WP_188542648.1">
    <property type="nucleotide sequence ID" value="NZ_BMFT01000009.1"/>
</dbReference>
<dbReference type="InterPro" id="IPR015231">
    <property type="entry name" value="DUF1934"/>
</dbReference>
<accession>A0ABQ1YXX9</accession>
<keyword evidence="2" id="KW-1185">Reference proteome</keyword>
<evidence type="ECO:0008006" key="3">
    <source>
        <dbReference type="Google" id="ProtNLM"/>
    </source>
</evidence>
<organism evidence="1 2">
    <name type="scientific">Paenibacillus segetis</name>
    <dbReference type="NCBI Taxonomy" id="1325360"/>
    <lineage>
        <taxon>Bacteria</taxon>
        <taxon>Bacillati</taxon>
        <taxon>Bacillota</taxon>
        <taxon>Bacilli</taxon>
        <taxon>Bacillales</taxon>
        <taxon>Paenibacillaceae</taxon>
        <taxon>Paenibacillus</taxon>
    </lineage>
</organism>
<dbReference type="Pfam" id="PF09148">
    <property type="entry name" value="DUF1934"/>
    <property type="match status" value="1"/>
</dbReference>
<sequence>MPDKKEVLIEITSTQGKDKSVQKIKGEVIVAKDGAFYVKYEEPDRGPTGGITRTMVKISSGEIKIMRHGEVESQQAFTAGQRLPGFYRSPFTKFNLSTDTHKVETHLEGANGTVFWEYDLYVYDELSGHFAISLNIQEEV</sequence>
<dbReference type="Proteomes" id="UP000659344">
    <property type="component" value="Unassembled WGS sequence"/>
</dbReference>
<evidence type="ECO:0000313" key="1">
    <source>
        <dbReference type="EMBL" id="GGH40664.1"/>
    </source>
</evidence>
<dbReference type="EMBL" id="BMFT01000009">
    <property type="protein sequence ID" value="GGH40664.1"/>
    <property type="molecule type" value="Genomic_DNA"/>
</dbReference>
<reference evidence="2" key="1">
    <citation type="journal article" date="2019" name="Int. J. Syst. Evol. Microbiol.">
        <title>The Global Catalogue of Microorganisms (GCM) 10K type strain sequencing project: providing services to taxonomists for standard genome sequencing and annotation.</title>
        <authorList>
            <consortium name="The Broad Institute Genomics Platform"/>
            <consortium name="The Broad Institute Genome Sequencing Center for Infectious Disease"/>
            <person name="Wu L."/>
            <person name="Ma J."/>
        </authorList>
    </citation>
    <scope>NUCLEOTIDE SEQUENCE [LARGE SCALE GENOMIC DNA]</scope>
    <source>
        <strain evidence="2">CGMCC 1.12769</strain>
    </source>
</reference>
<proteinExistence type="predicted"/>
<gene>
    <name evidence="1" type="ORF">GCM10008013_50230</name>
</gene>
<dbReference type="Gene3D" id="2.40.128.20">
    <property type="match status" value="1"/>
</dbReference>
<protein>
    <recommendedName>
        <fullName evidence="3">DUF1934 domain-containing protein</fullName>
    </recommendedName>
</protein>
<evidence type="ECO:0000313" key="2">
    <source>
        <dbReference type="Proteomes" id="UP000659344"/>
    </source>
</evidence>